<keyword evidence="2" id="KW-0963">Cytoplasm</keyword>
<feature type="compositionally biased region" description="Polar residues" evidence="4">
    <location>
        <begin position="26"/>
        <end position="35"/>
    </location>
</feature>
<comment type="catalytic activity">
    <reaction evidence="2">
        <text>L-homoserine + acetyl-CoA = O-acetyl-L-homoserine + CoA</text>
        <dbReference type="Rhea" id="RHEA:13701"/>
        <dbReference type="ChEBI" id="CHEBI:57287"/>
        <dbReference type="ChEBI" id="CHEBI:57288"/>
        <dbReference type="ChEBI" id="CHEBI:57476"/>
        <dbReference type="ChEBI" id="CHEBI:57716"/>
        <dbReference type="EC" id="2.3.1.31"/>
    </reaction>
</comment>
<keyword evidence="2" id="KW-0028">Amino-acid biosynthesis</keyword>
<dbReference type="GO" id="GO:0009086">
    <property type="term" value="P:methionine biosynthetic process"/>
    <property type="evidence" value="ECO:0007669"/>
    <property type="project" value="UniProtKB-UniRule"/>
</dbReference>
<keyword evidence="2" id="KW-0012">Acyltransferase</keyword>
<comment type="pathway">
    <text evidence="2">Amino-acid biosynthesis; L-methionine biosynthesis via de novo pathway; O-acetyl-L-homoserine from L-homoserine: step 1/1.</text>
</comment>
<evidence type="ECO:0000256" key="1">
    <source>
        <dbReference type="ARBA" id="ARBA00022679"/>
    </source>
</evidence>
<comment type="caution">
    <text evidence="2">Lacks conserved residue(s) required for the propagation of feature annotation.</text>
</comment>
<feature type="region of interest" description="Disordered" evidence="4">
    <location>
        <begin position="1"/>
        <end position="68"/>
    </location>
</feature>
<dbReference type="GO" id="GO:0004414">
    <property type="term" value="F:homoserine O-acetyltransferase activity"/>
    <property type="evidence" value="ECO:0007669"/>
    <property type="project" value="UniProtKB-UniRule"/>
</dbReference>
<evidence type="ECO:0000256" key="4">
    <source>
        <dbReference type="SAM" id="MobiDB-lite"/>
    </source>
</evidence>
<comment type="caution">
    <text evidence="6">The sequence shown here is derived from an EMBL/GenBank/DDBJ whole genome shotgun (WGS) entry which is preliminary data.</text>
</comment>
<dbReference type="UniPathway" id="UPA00051">
    <property type="reaction ID" value="UER00074"/>
</dbReference>
<gene>
    <name evidence="2" type="primary">metXA</name>
    <name evidence="6" type="ORF">FBY41_3824</name>
</gene>
<dbReference type="EC" id="2.3.1.31" evidence="2"/>
<feature type="active site" description="Nucleophile" evidence="2 3">
    <location>
        <position position="210"/>
    </location>
</feature>
<name>A0A543HJG9_9MICO</name>
<feature type="active site" evidence="2 3">
    <location>
        <position position="376"/>
    </location>
</feature>
<dbReference type="Pfam" id="PF00561">
    <property type="entry name" value="Abhydrolase_1"/>
    <property type="match status" value="1"/>
</dbReference>
<protein>
    <recommendedName>
        <fullName evidence="2">Homoserine O-acetyltransferase</fullName>
        <shortName evidence="2">HAT</shortName>
        <ecNumber evidence="2">2.3.1.31</ecNumber>
    </recommendedName>
    <alternativeName>
        <fullName evidence="2">Homoserine transacetylase</fullName>
        <shortName evidence="2">HTA</shortName>
    </alternativeName>
</protein>
<dbReference type="HAMAP" id="MF_00296">
    <property type="entry name" value="MetX_acyltransf"/>
    <property type="match status" value="1"/>
</dbReference>
<sequence>MTVTDRHPARPDGAADTHGAVVPGQASGQTTSGYGPTSRLRSVPTGTASRGEEVPRSSGAWHEGDPVGQRRFVDIGGLDLERGGRLSQVRIAYETWGTLNASRDNVILVEHALTGDSHVSGEAGPGHPSPGWWNALIGAGRPVDPDEWFVVASNVLGGCQGSTGPSSLAPDGRPWGSRFPYVTVRDQVAAEAALLDALGIDRLAAVVGGSMGGMRALEWAVTEPERVDRCLVLASTAYATADQIAWCQPQLLAIRQDPDFAGGDYYETGRSPENGLGLARRIAHITYRTETELSERFGREAQLGEDPLRAGDRGRFAVESYLDHHAGKLARRFDANSYLRLTEAMNSHDVGRDRGGVEAALSRVSADCTVVSVDTDRLYPPRLSDELHRALPRSTRAHITSDYGHDGFLIEEDQVGEIISEALAR</sequence>
<organism evidence="6 7">
    <name type="scientific">Humibacillus xanthopallidus</name>
    <dbReference type="NCBI Taxonomy" id="412689"/>
    <lineage>
        <taxon>Bacteria</taxon>
        <taxon>Bacillati</taxon>
        <taxon>Actinomycetota</taxon>
        <taxon>Actinomycetes</taxon>
        <taxon>Micrococcales</taxon>
        <taxon>Intrasporangiaceae</taxon>
        <taxon>Humibacillus</taxon>
    </lineage>
</organism>
<proteinExistence type="inferred from homology"/>
<dbReference type="NCBIfam" id="TIGR01392">
    <property type="entry name" value="homoserO_Ac_trn"/>
    <property type="match status" value="1"/>
</dbReference>
<keyword evidence="2" id="KW-0486">Methionine biosynthesis</keyword>
<feature type="domain" description="AB hydrolase-1" evidence="5">
    <location>
        <begin position="106"/>
        <end position="409"/>
    </location>
</feature>
<dbReference type="Gene3D" id="3.40.50.1820">
    <property type="entry name" value="alpha/beta hydrolase"/>
    <property type="match status" value="1"/>
</dbReference>
<evidence type="ECO:0000259" key="5">
    <source>
        <dbReference type="Pfam" id="PF00561"/>
    </source>
</evidence>
<feature type="compositionally biased region" description="Basic and acidic residues" evidence="4">
    <location>
        <begin position="1"/>
        <end position="15"/>
    </location>
</feature>
<keyword evidence="7" id="KW-1185">Reference proteome</keyword>
<comment type="subunit">
    <text evidence="2">Homodimer.</text>
</comment>
<dbReference type="RefSeq" id="WP_141845917.1">
    <property type="nucleotide sequence ID" value="NZ_VFPM01000003.1"/>
</dbReference>
<evidence type="ECO:0000256" key="2">
    <source>
        <dbReference type="HAMAP-Rule" id="MF_00296"/>
    </source>
</evidence>
<keyword evidence="1 2" id="KW-0808">Transferase</keyword>
<dbReference type="OrthoDB" id="9800754at2"/>
<dbReference type="InterPro" id="IPR000073">
    <property type="entry name" value="AB_hydrolase_1"/>
</dbReference>
<dbReference type="AlphaFoldDB" id="A0A543HJG9"/>
<dbReference type="PANTHER" id="PTHR32268:SF11">
    <property type="entry name" value="HOMOSERINE O-ACETYLTRANSFERASE"/>
    <property type="match status" value="1"/>
</dbReference>
<feature type="binding site" evidence="2">
    <location>
        <position position="406"/>
    </location>
    <ligand>
        <name>substrate</name>
    </ligand>
</feature>
<comment type="subcellular location">
    <subcellularLocation>
        <location evidence="2">Cytoplasm</location>
    </subcellularLocation>
</comment>
<evidence type="ECO:0000313" key="7">
    <source>
        <dbReference type="Proteomes" id="UP000316747"/>
    </source>
</evidence>
<dbReference type="InterPro" id="IPR029058">
    <property type="entry name" value="AB_hydrolase_fold"/>
</dbReference>
<comment type="similarity">
    <text evidence="2">Belongs to the AB hydrolase superfamily. MetX family.</text>
</comment>
<dbReference type="Proteomes" id="UP000316747">
    <property type="component" value="Unassembled WGS sequence"/>
</dbReference>
<dbReference type="PIRSF" id="PIRSF000443">
    <property type="entry name" value="Homoser_Ac_trans"/>
    <property type="match status" value="1"/>
</dbReference>
<dbReference type="GO" id="GO:0009092">
    <property type="term" value="P:homoserine metabolic process"/>
    <property type="evidence" value="ECO:0007669"/>
    <property type="project" value="TreeGrafter"/>
</dbReference>
<dbReference type="NCBIfam" id="NF001209">
    <property type="entry name" value="PRK00175.1"/>
    <property type="match status" value="1"/>
</dbReference>
<dbReference type="PANTHER" id="PTHR32268">
    <property type="entry name" value="HOMOSERINE O-ACETYLTRANSFERASE"/>
    <property type="match status" value="1"/>
</dbReference>
<reference evidence="6 7" key="1">
    <citation type="submission" date="2019-06" db="EMBL/GenBank/DDBJ databases">
        <title>Genome sequencing of plant associated microbes to promote plant fitness in Sorghum bicolor and Oryza sativa.</title>
        <authorList>
            <person name="Coleman-Derr D."/>
        </authorList>
    </citation>
    <scope>NUCLEOTIDE SEQUENCE [LARGE SCALE GENOMIC DNA]</scope>
    <source>
        <strain evidence="6 7">KV-663</strain>
    </source>
</reference>
<feature type="active site" evidence="2 3">
    <location>
        <position position="405"/>
    </location>
</feature>
<dbReference type="EMBL" id="VFPM01000003">
    <property type="protein sequence ID" value="TQM58457.1"/>
    <property type="molecule type" value="Genomic_DNA"/>
</dbReference>
<dbReference type="SUPFAM" id="SSF53474">
    <property type="entry name" value="alpha/beta-Hydrolases"/>
    <property type="match status" value="1"/>
</dbReference>
<feature type="binding site" evidence="2">
    <location>
        <position position="280"/>
    </location>
    <ligand>
        <name>substrate</name>
    </ligand>
</feature>
<comment type="function">
    <text evidence="2">Transfers an acetyl group from acetyl-CoA to L-homoserine, forming acetyl-L-homoserine.</text>
</comment>
<accession>A0A543HJG9</accession>
<dbReference type="InterPro" id="IPR008220">
    <property type="entry name" value="HAT_MetX-like"/>
</dbReference>
<evidence type="ECO:0000256" key="3">
    <source>
        <dbReference type="PIRSR" id="PIRSR000443-1"/>
    </source>
</evidence>
<evidence type="ECO:0000313" key="6">
    <source>
        <dbReference type="EMBL" id="TQM58457.1"/>
    </source>
</evidence>
<dbReference type="GO" id="GO:0005737">
    <property type="term" value="C:cytoplasm"/>
    <property type="evidence" value="ECO:0007669"/>
    <property type="project" value="UniProtKB-SubCell"/>
</dbReference>